<dbReference type="Proteomes" id="UP000237000">
    <property type="component" value="Unassembled WGS sequence"/>
</dbReference>
<comment type="subcellular location">
    <subcellularLocation>
        <location evidence="1">Membrane</location>
        <topology evidence="1">Single-pass type I membrane protein</topology>
    </subcellularLocation>
</comment>
<dbReference type="STRING" id="63057.A0A2P5FEL0"/>
<evidence type="ECO:0000256" key="5">
    <source>
        <dbReference type="ARBA" id="ARBA00023136"/>
    </source>
</evidence>
<proteinExistence type="predicted"/>
<evidence type="ECO:0000256" key="4">
    <source>
        <dbReference type="ARBA" id="ARBA00022989"/>
    </source>
</evidence>
<protein>
    <submittedName>
        <fullName evidence="8">LRR domain containing protein</fullName>
    </submittedName>
</protein>
<evidence type="ECO:0000256" key="1">
    <source>
        <dbReference type="ARBA" id="ARBA00004479"/>
    </source>
</evidence>
<evidence type="ECO:0000256" key="6">
    <source>
        <dbReference type="ARBA" id="ARBA00023170"/>
    </source>
</evidence>
<keyword evidence="6" id="KW-0675">Receptor</keyword>
<gene>
    <name evidence="8" type="ORF">TorRG33x02_078170</name>
</gene>
<dbReference type="PANTHER" id="PTHR48061">
    <property type="entry name" value="LEUCINE-RICH REPEAT RECEPTOR PROTEIN KINASE EMS1-LIKE-RELATED"/>
    <property type="match status" value="1"/>
</dbReference>
<accession>A0A2P5FEL0</accession>
<sequence>MSNRLQGLLPVPPPSILYYTIPNNSVIGEIPPSICSSGSLQILDLSNYNLSGKGKQVENDQPQSEQVQVQLPRSLANNSKLESLDVSEKRLIDVFPSLLLKLSELKVLILRCNKFHGTITTLKYLNVSTSFRFPKFLLPQVYNYSMIMTNKGMEMVYERVQKEFIAIDISSNRFQGEIAECMGDLIGLHLLSFSHNFLNLVNLEAFNLSHKSQPALRGNSSATD</sequence>
<reference evidence="9" key="1">
    <citation type="submission" date="2016-06" db="EMBL/GenBank/DDBJ databases">
        <title>Parallel loss of symbiosis genes in relatives of nitrogen-fixing non-legume Parasponia.</title>
        <authorList>
            <person name="Van Velzen R."/>
            <person name="Holmer R."/>
            <person name="Bu F."/>
            <person name="Rutten L."/>
            <person name="Van Zeijl A."/>
            <person name="Liu W."/>
            <person name="Santuari L."/>
            <person name="Cao Q."/>
            <person name="Sharma T."/>
            <person name="Shen D."/>
            <person name="Roswanjaya Y."/>
            <person name="Wardhani T."/>
            <person name="Kalhor M.S."/>
            <person name="Jansen J."/>
            <person name="Van den Hoogen J."/>
            <person name="Gungor B."/>
            <person name="Hartog M."/>
            <person name="Hontelez J."/>
            <person name="Verver J."/>
            <person name="Yang W.-C."/>
            <person name="Schijlen E."/>
            <person name="Repin R."/>
            <person name="Schilthuizen M."/>
            <person name="Schranz E."/>
            <person name="Heidstra R."/>
            <person name="Miyata K."/>
            <person name="Fedorova E."/>
            <person name="Kohlen W."/>
            <person name="Bisseling T."/>
            <person name="Smit S."/>
            <person name="Geurts R."/>
        </authorList>
    </citation>
    <scope>NUCLEOTIDE SEQUENCE [LARGE SCALE GENOMIC DNA]</scope>
    <source>
        <strain evidence="9">cv. RG33-2</strain>
    </source>
</reference>
<evidence type="ECO:0000313" key="9">
    <source>
        <dbReference type="Proteomes" id="UP000237000"/>
    </source>
</evidence>
<keyword evidence="4" id="KW-1133">Transmembrane helix</keyword>
<keyword evidence="9" id="KW-1185">Reference proteome</keyword>
<keyword evidence="5" id="KW-0472">Membrane</keyword>
<keyword evidence="7" id="KW-0325">Glycoprotein</keyword>
<dbReference type="InterPro" id="IPR046956">
    <property type="entry name" value="RLP23-like"/>
</dbReference>
<keyword evidence="2" id="KW-0812">Transmembrane</keyword>
<dbReference type="Gene3D" id="3.80.10.10">
    <property type="entry name" value="Ribonuclease Inhibitor"/>
    <property type="match status" value="1"/>
</dbReference>
<dbReference type="SUPFAM" id="SSF52047">
    <property type="entry name" value="RNI-like"/>
    <property type="match status" value="1"/>
</dbReference>
<dbReference type="InterPro" id="IPR032675">
    <property type="entry name" value="LRR_dom_sf"/>
</dbReference>
<evidence type="ECO:0000256" key="7">
    <source>
        <dbReference type="ARBA" id="ARBA00023180"/>
    </source>
</evidence>
<comment type="caution">
    <text evidence="8">The sequence shown here is derived from an EMBL/GenBank/DDBJ whole genome shotgun (WGS) entry which is preliminary data.</text>
</comment>
<dbReference type="InParanoid" id="A0A2P5FEL0"/>
<evidence type="ECO:0000256" key="3">
    <source>
        <dbReference type="ARBA" id="ARBA00022729"/>
    </source>
</evidence>
<dbReference type="EMBL" id="JXTC01000039">
    <property type="protein sequence ID" value="PON96228.1"/>
    <property type="molecule type" value="Genomic_DNA"/>
</dbReference>
<evidence type="ECO:0000313" key="8">
    <source>
        <dbReference type="EMBL" id="PON96228.1"/>
    </source>
</evidence>
<organism evidence="8 9">
    <name type="scientific">Trema orientale</name>
    <name type="common">Charcoal tree</name>
    <name type="synonym">Celtis orientalis</name>
    <dbReference type="NCBI Taxonomy" id="63057"/>
    <lineage>
        <taxon>Eukaryota</taxon>
        <taxon>Viridiplantae</taxon>
        <taxon>Streptophyta</taxon>
        <taxon>Embryophyta</taxon>
        <taxon>Tracheophyta</taxon>
        <taxon>Spermatophyta</taxon>
        <taxon>Magnoliopsida</taxon>
        <taxon>eudicotyledons</taxon>
        <taxon>Gunneridae</taxon>
        <taxon>Pentapetalae</taxon>
        <taxon>rosids</taxon>
        <taxon>fabids</taxon>
        <taxon>Rosales</taxon>
        <taxon>Cannabaceae</taxon>
        <taxon>Trema</taxon>
    </lineage>
</organism>
<dbReference type="GO" id="GO:0016020">
    <property type="term" value="C:membrane"/>
    <property type="evidence" value="ECO:0007669"/>
    <property type="project" value="UniProtKB-SubCell"/>
</dbReference>
<evidence type="ECO:0000256" key="2">
    <source>
        <dbReference type="ARBA" id="ARBA00022692"/>
    </source>
</evidence>
<dbReference type="PANTHER" id="PTHR48061:SF12">
    <property type="entry name" value="DISEASE RESISTANCE LIKE PROTEIN"/>
    <property type="match status" value="1"/>
</dbReference>
<dbReference type="AlphaFoldDB" id="A0A2P5FEL0"/>
<keyword evidence="3" id="KW-0732">Signal</keyword>
<dbReference type="OrthoDB" id="630633at2759"/>
<name>A0A2P5FEL0_TREOI</name>